<dbReference type="InterPro" id="IPR012334">
    <property type="entry name" value="Pectin_lyas_fold"/>
</dbReference>
<evidence type="ECO:0000259" key="2">
    <source>
        <dbReference type="Pfam" id="PF12708"/>
    </source>
</evidence>
<protein>
    <submittedName>
        <fullName evidence="3">Family 55 glycoside hydrolase</fullName>
    </submittedName>
</protein>
<accession>A0AAJ0HLC5</accession>
<comment type="caution">
    <text evidence="3">The sequence shown here is derived from an EMBL/GenBank/DDBJ whole genome shotgun (WGS) entry which is preliminary data.</text>
</comment>
<dbReference type="EMBL" id="JAUIQD010000003">
    <property type="protein sequence ID" value="KAK3356868.1"/>
    <property type="molecule type" value="Genomic_DNA"/>
</dbReference>
<feature type="domain" description="Rhamnogalacturonase A/B/Epimerase-like pectate lyase" evidence="2">
    <location>
        <begin position="407"/>
        <end position="461"/>
    </location>
</feature>
<proteinExistence type="predicted"/>
<dbReference type="PANTHER" id="PTHR33928">
    <property type="entry name" value="POLYGALACTURONASE QRT3"/>
    <property type="match status" value="1"/>
</dbReference>
<feature type="domain" description="Rhamnogalacturonase A/B/Epimerase-like pectate lyase" evidence="2">
    <location>
        <begin position="56"/>
        <end position="276"/>
    </location>
</feature>
<gene>
    <name evidence="3" type="ORF">B0T25DRAFT_603509</name>
</gene>
<keyword evidence="3" id="KW-0378">Hydrolase</keyword>
<dbReference type="SUPFAM" id="SSF51126">
    <property type="entry name" value="Pectin lyase-like"/>
    <property type="match status" value="2"/>
</dbReference>
<sequence>MRLATFLLCLSQTLARVTAIGAAVDNIQLGDSFWYETIKHNGISAAIPNGKNWTVFRNVKDFGAKGDGTTDDTAAIQKAIFLGDSTGTRDAGRFGSTGQPAVVYFPAGTYVVKSTIKSAIGTLIMGDPTNRPTIKAAPSFAGTYLVFGRDQKYSGLVGFYHGIKNLVLDSTSVPTTKAITLLEWGVSQNNLLSNVLFQMPPGATTHTGVATPGMCSGLIMNDLGFVGGGVGIALTATQYHLKSIYFQNVATAVKLTSLLQGTGQGLRFDSCKIGIDASSGVGLFNLIDSTATNTSTLVLASAASTASGSLVLENVMVDSSVPATIKVGSATTLTGSIEPGQAWIRGNIYVPDSPTPKLSPGQKVPTSRPQALVNSTGFYHTVVPPTYADLPASQILNVKTIPGLPVLGDGVTDDTASLQAILARAAGTAVLYFPHGIYLLSDTLTLPPGSRLVGEAWTQLSATGAKFADARRPQAMVRVGEPGEVGVAQMSDFVFTVAEILPGAVLVEVNMAGGVPGDVGFFNCHFRIGGARGSAARTGCASPRDCLAARLALHLAPTSSAYWENTWAWVADHDLDGSGETYPGAAGGVLIEARGGGTWILGAGVEHHVLYQVNINNAKDVFIGLQQGEAAYWQGTGNTLLAPAPWTDSLLPSDPDFGWCKANEVQCRMGLYQRISRSSNLNIYSSGFWNFVAGPSRTMCSTDCQDNAALYESNTKMHIYGVSTINSKNLVLEKGLSGNETVVAATRAANSGSPHDGFKTGVVAAYFRQST</sequence>
<evidence type="ECO:0000313" key="4">
    <source>
        <dbReference type="Proteomes" id="UP001275084"/>
    </source>
</evidence>
<reference evidence="3" key="1">
    <citation type="journal article" date="2023" name="Mol. Phylogenet. Evol.">
        <title>Genome-scale phylogeny and comparative genomics of the fungal order Sordariales.</title>
        <authorList>
            <person name="Hensen N."/>
            <person name="Bonometti L."/>
            <person name="Westerberg I."/>
            <person name="Brannstrom I.O."/>
            <person name="Guillou S."/>
            <person name="Cros-Aarteil S."/>
            <person name="Calhoun S."/>
            <person name="Haridas S."/>
            <person name="Kuo A."/>
            <person name="Mondo S."/>
            <person name="Pangilinan J."/>
            <person name="Riley R."/>
            <person name="LaButti K."/>
            <person name="Andreopoulos B."/>
            <person name="Lipzen A."/>
            <person name="Chen C."/>
            <person name="Yan M."/>
            <person name="Daum C."/>
            <person name="Ng V."/>
            <person name="Clum A."/>
            <person name="Steindorff A."/>
            <person name="Ohm R.A."/>
            <person name="Martin F."/>
            <person name="Silar P."/>
            <person name="Natvig D.O."/>
            <person name="Lalanne C."/>
            <person name="Gautier V."/>
            <person name="Ament-Velasquez S.L."/>
            <person name="Kruys A."/>
            <person name="Hutchinson M.I."/>
            <person name="Powell A.J."/>
            <person name="Barry K."/>
            <person name="Miller A.N."/>
            <person name="Grigoriev I.V."/>
            <person name="Debuchy R."/>
            <person name="Gladieux P."/>
            <person name="Hiltunen Thoren M."/>
            <person name="Johannesson H."/>
        </authorList>
    </citation>
    <scope>NUCLEOTIDE SEQUENCE</scope>
    <source>
        <strain evidence="3">CBS 955.72</strain>
    </source>
</reference>
<dbReference type="FunFam" id="2.160.20.10:FF:000049">
    <property type="entry name" value="Putative exo-beta-1,3-glucanase"/>
    <property type="match status" value="1"/>
</dbReference>
<dbReference type="InterPro" id="IPR011050">
    <property type="entry name" value="Pectin_lyase_fold/virulence"/>
</dbReference>
<organism evidence="3 4">
    <name type="scientific">Lasiosphaeria hispida</name>
    <dbReference type="NCBI Taxonomy" id="260671"/>
    <lineage>
        <taxon>Eukaryota</taxon>
        <taxon>Fungi</taxon>
        <taxon>Dikarya</taxon>
        <taxon>Ascomycota</taxon>
        <taxon>Pezizomycotina</taxon>
        <taxon>Sordariomycetes</taxon>
        <taxon>Sordariomycetidae</taxon>
        <taxon>Sordariales</taxon>
        <taxon>Lasiosphaeriaceae</taxon>
        <taxon>Lasiosphaeria</taxon>
    </lineage>
</organism>
<dbReference type="Gene3D" id="2.160.20.10">
    <property type="entry name" value="Single-stranded right-handed beta-helix, Pectin lyase-like"/>
    <property type="match status" value="2"/>
</dbReference>
<keyword evidence="4" id="KW-1185">Reference proteome</keyword>
<dbReference type="AlphaFoldDB" id="A0AAJ0HLC5"/>
<reference evidence="3" key="2">
    <citation type="submission" date="2023-06" db="EMBL/GenBank/DDBJ databases">
        <authorList>
            <consortium name="Lawrence Berkeley National Laboratory"/>
            <person name="Haridas S."/>
            <person name="Hensen N."/>
            <person name="Bonometti L."/>
            <person name="Westerberg I."/>
            <person name="Brannstrom I.O."/>
            <person name="Guillou S."/>
            <person name="Cros-Aarteil S."/>
            <person name="Calhoun S."/>
            <person name="Kuo A."/>
            <person name="Mondo S."/>
            <person name="Pangilinan J."/>
            <person name="Riley R."/>
            <person name="Labutti K."/>
            <person name="Andreopoulos B."/>
            <person name="Lipzen A."/>
            <person name="Chen C."/>
            <person name="Yanf M."/>
            <person name="Daum C."/>
            <person name="Ng V."/>
            <person name="Clum A."/>
            <person name="Steindorff A."/>
            <person name="Ohm R."/>
            <person name="Martin F."/>
            <person name="Silar P."/>
            <person name="Natvig D."/>
            <person name="Lalanne C."/>
            <person name="Gautier V."/>
            <person name="Ament-Velasquez S.L."/>
            <person name="Kruys A."/>
            <person name="Hutchinson M.I."/>
            <person name="Powell A.J."/>
            <person name="Barry K."/>
            <person name="Miller A.N."/>
            <person name="Grigoriev I.V."/>
            <person name="Debuchy R."/>
            <person name="Gladieux P."/>
            <person name="Thoren M.H."/>
            <person name="Johannesson H."/>
        </authorList>
    </citation>
    <scope>NUCLEOTIDE SEQUENCE</scope>
    <source>
        <strain evidence="3">CBS 955.72</strain>
    </source>
</reference>
<name>A0AAJ0HLC5_9PEZI</name>
<dbReference type="Proteomes" id="UP001275084">
    <property type="component" value="Unassembled WGS sequence"/>
</dbReference>
<feature type="signal peptide" evidence="1">
    <location>
        <begin position="1"/>
        <end position="19"/>
    </location>
</feature>
<dbReference type="InterPro" id="IPR039279">
    <property type="entry name" value="QRT3-like"/>
</dbReference>
<dbReference type="GO" id="GO:0004650">
    <property type="term" value="F:polygalacturonase activity"/>
    <property type="evidence" value="ECO:0007669"/>
    <property type="project" value="InterPro"/>
</dbReference>
<keyword evidence="1" id="KW-0732">Signal</keyword>
<feature type="chain" id="PRO_5042478841" evidence="1">
    <location>
        <begin position="20"/>
        <end position="771"/>
    </location>
</feature>
<dbReference type="PANTHER" id="PTHR33928:SF2">
    <property type="entry name" value="PECTATE LYASE SUPERFAMILY PROTEIN DOMAIN-CONTAINING PROTEIN-RELATED"/>
    <property type="match status" value="1"/>
</dbReference>
<dbReference type="CDD" id="cd23668">
    <property type="entry name" value="GH55_beta13glucanase-like"/>
    <property type="match status" value="1"/>
</dbReference>
<evidence type="ECO:0000313" key="3">
    <source>
        <dbReference type="EMBL" id="KAK3356868.1"/>
    </source>
</evidence>
<dbReference type="Pfam" id="PF12708">
    <property type="entry name" value="Pect-lyase_RHGA_epim"/>
    <property type="match status" value="2"/>
</dbReference>
<evidence type="ECO:0000256" key="1">
    <source>
        <dbReference type="SAM" id="SignalP"/>
    </source>
</evidence>
<dbReference type="InterPro" id="IPR024535">
    <property type="entry name" value="RHGA/B-epi-like_pectate_lyase"/>
</dbReference>